<dbReference type="Proteomes" id="UP001139409">
    <property type="component" value="Unassembled WGS sequence"/>
</dbReference>
<organism evidence="1 2">
    <name type="scientific">Fulvivirga sedimenti</name>
    <dbReference type="NCBI Taxonomy" id="2879465"/>
    <lineage>
        <taxon>Bacteria</taxon>
        <taxon>Pseudomonadati</taxon>
        <taxon>Bacteroidota</taxon>
        <taxon>Cytophagia</taxon>
        <taxon>Cytophagales</taxon>
        <taxon>Fulvivirgaceae</taxon>
        <taxon>Fulvivirga</taxon>
    </lineage>
</organism>
<protein>
    <submittedName>
        <fullName evidence="1">Uncharacterized protein</fullName>
    </submittedName>
</protein>
<dbReference type="RefSeq" id="WP_225699671.1">
    <property type="nucleotide sequence ID" value="NZ_JAIXNE010000007.1"/>
</dbReference>
<evidence type="ECO:0000313" key="2">
    <source>
        <dbReference type="Proteomes" id="UP001139409"/>
    </source>
</evidence>
<evidence type="ECO:0000313" key="1">
    <source>
        <dbReference type="EMBL" id="MCA6078810.1"/>
    </source>
</evidence>
<proteinExistence type="predicted"/>
<name>A0A9X1HVP7_9BACT</name>
<sequence>MSNVKDTYKIGQGYSLQELQTTLELSEKSSQHAFDTLYKMIMENSQDIGEMEFLEQVLSESVLSVAVLKMLLVEKERDFVKNN</sequence>
<accession>A0A9X1HVP7</accession>
<dbReference type="EMBL" id="JAIXNE010000007">
    <property type="protein sequence ID" value="MCA6078810.1"/>
    <property type="molecule type" value="Genomic_DNA"/>
</dbReference>
<dbReference type="AlphaFoldDB" id="A0A9X1HVP7"/>
<reference evidence="1" key="1">
    <citation type="submission" date="2021-09" db="EMBL/GenBank/DDBJ databases">
        <title>Fulvivirga sp. isolated from coastal sediment.</title>
        <authorList>
            <person name="Yu H."/>
        </authorList>
    </citation>
    <scope>NUCLEOTIDE SEQUENCE</scope>
    <source>
        <strain evidence="1">1062</strain>
    </source>
</reference>
<comment type="caution">
    <text evidence="1">The sequence shown here is derived from an EMBL/GenBank/DDBJ whole genome shotgun (WGS) entry which is preliminary data.</text>
</comment>
<gene>
    <name evidence="1" type="ORF">LDX50_28305</name>
</gene>
<keyword evidence="2" id="KW-1185">Reference proteome</keyword>